<name>A0A9D5C507_9LILI</name>
<dbReference type="InterPro" id="IPR011989">
    <property type="entry name" value="ARM-like"/>
</dbReference>
<feature type="domain" description="U3 small nucleolar RNA-associated protein 20 N-terminal" evidence="1">
    <location>
        <begin position="886"/>
        <end position="1505"/>
    </location>
</feature>
<sequence length="2706" mass="307967">MADPQAQAVKSLNTSSGRRRFVFKTFSQRVEEININVFRSLDPVKSRPSDGSSFFRDALFQWRELNTAEHFISFYHEIMPSVQTLPQILLHKEKIFSELVSRLHMKAKLSLEPILMLIAALSRDILEEFLPFLKRLVDSLADLLKNGGDRDPEVIEQVFASWSCIMMHLQKYLVKDVVCVLKITTRIRFFPKDYVQEFMAEAISFLLRNCSVDQLTKGIKKIMRELMKNPSSDKKIGAIALIWNVMRGTYLKIHSRAEVVLRLLMDRSNFTAGDQISQDPEPVFEVISGAIQRLCKEIDHKDLCLIYNCLFNEIFSCLGDGCPIHLSRLLALLSSIVRHSDWSKFSDKERMLEIVRLLIQAYFMPCESLKSKDTSSIVNEILQLMLCLLDALPTSVDFSSFVVLYAPAFELRNSSLLKFIKGLVLKDRLIVYAFKSHIIRSLDNLIEASPDEVLFLMLTLFGEDEEQSNLGILDNDSKDQVLKIHQFFEDTFCSWNKLIKNIAGDNNQTKIEVDESTLTVLWGCLFCYPHFQHPENNILAVQNLIINLDQLLETDSDSIAGLSKLTWESLLGAALESRYKVLLFSKNRVVETNDLLHFVKRHKNSPQVLSAVAEIMDSMSVREEGRTEGVFQELDVPKTLEAINTFADNLSNPNKSIRLSTLRILSHYAVLHQAQSTSDEPPSKKLRIEAGSCNKDDQYKVIDLLLSVEKVPLSVSTSRKAIILISRLQMGMTSAKIHNDYLPLLLHGIIGILHNRFCNLWDPAIDCLSVLIGKYKELIWDRFVQFIGNYQSSFLSSGDQLVKLHPENPKLNALSDYFRLFLAPDSDSTPCVTVMALLLKSLQNVPELAESRSRQLIPLFLKFLGYRDGVVMSVDSFSCHNCKEKEWRTVLKEWLSVLRLFRNAQSLYQSQVLKKVLITRFLDEIDPDIQLKVLDCLLNWRDEYFIPYDQHLRNLVVSKNLREELTIWAVSKESQSIQEGHRDFLIPIIIRLLTPKVRKPKTDMSNKHAGVNHRRAVLCFLAQLDVDELQLFFSLLLKPLFAIGHGTDIPCEEFKNGLQAFSLVEFPRSVGDLPWKKIYGFLHVVKDILKTFDEIHMSPFLNLLMGIVVRILETCMLNLGGADHFNLHLIGDIAISDLKTQEKVSIAQNSVRSSVSIRQYKDARSVCLKIISIVLNKYDSHDFGSSFWDIFFRSVKPLIDSFKKEGSSSEKPSSLFSCFVSMSQSPTLFLLLHREENLVPNIFSILTVKTASDAIISSVLNFIWNLLNLVDDLGQQEDNSFKVKLLPHIDTLASNLYVFVQTRKEVIRKPTIWPGESQLSVFKLLVKHIKDPLTAGLLVDVLLQFFRQKAKVHNDYLEGLHVIKDILPVLDDKTTGKVLNAIHPLLVHVGLDLRLLICDILNGLMMNDPSLPFLSNLLHRLNAVSSLEIGEPDYDTRVEAYQSIRPELFSLCKEDHALVILSQCVYDMSSEELVFRQSASRALLSFIQFAGPILNAEKKDCDEIISKFEPQDNKTTLKPCGTNVAWTKAFIQKIIKKIFLSNMGEAMKKDIIVQKEWVALLRDMVYNLNGEPALDSLRSLYCKDAEVDFFNNILHLQIHRRVKALAHLRNAINVGNVSENVTAKIFVPLVFNMLFDVKDGKGEHLRNACVETLASISSQMQWDSYRTLLMRCFREMTFKPDKQKILLRLISAILDMFHFSEPNSGHEVEDGDSGVSISGPNGGDSGIASVTGYSGLSIPPHIQIYLQVTVLPKIQKLLTSDSEKVNVNISIAALKLLKLLPEDTMESQLPSVIHRISNFLKHRLESIRDEARHALTACLKELGVEYLQFIVKVLQATLKRGYELHVLGYTLNFILSNTLTVPIAGTLDYCLEELLCIVENDILGDVAEEKEVDKIASKMKETRKSRSFDTLKLIAQRITFRTHALKLLSPVSKYLDKHIKPKTKAKLEMMLHYVASGIECNPSVQLDELFIFVYGLIEDNIREDDSKGEKTSVGKSFNSTLEMASKKNSLCPSNHGLARSHLFTVFALAVLQNRLNNMKLDKKDEQLLSLLDPFVELLGECLNSKYEDVLSATFRCLAPLVRLPLPSLEAQANKIKILLLDIAQKSGSPSSTLVQSCLKLLTVLLRSGRISLSDDQLHLLVQFPLFVDIQTNPSPVALSLLKSIIGRKLVAHEIYDLAMRVEELMVTNQSEPIRKKCSQILLQFLLDYRLSNKRLQQHMDFLLTNLSYEHSSGREAVLEMLHTVLVKFPKSVLDVQAHAFFLHLVVALANEHDDKIRSMVATVIKELLSRTSKHALERILAYSLSWYTGEKQHLWSAAAQVLGLLVDVLKKGFQKHINIILDVSRNILKYSVDSSSNIHDASNDPVMPFWKEAFHSLVMLEKMLINIPRLSLEKDLEDIWEMICQLLLHPHVSLRTISSRLVALYFSAISEGNIVDDDKLKIGTFSLLNPGRLFAITVAFLHQLRMPLTDNSSSNIITQNLVFSVCALHAFTRKSNKILLHELWSTLDPHEQDSYLRAFELLGSRKARSIFLQATSPKSLGILDQSEQESRGNLQFLLVLPLLKRMGKIAMEMEDIQMAVIFNSFKMIASQIDSEGCLQYEIYLLLPLYKVCEGFAGKVISDEVKQLAEAVRDHIRGVLGVDNFVRAYNQIRKMMSMKRDKRKQKWKVAAVAEPVRYAKRKLRIADKHRAHKKRKIELMKIGRWRR</sequence>
<keyword evidence="5" id="KW-1185">Reference proteome</keyword>
<comment type="caution">
    <text evidence="4">The sequence shown here is derived from an EMBL/GenBank/DDBJ whole genome shotgun (WGS) entry which is preliminary data.</text>
</comment>
<evidence type="ECO:0008006" key="6">
    <source>
        <dbReference type="Google" id="ProtNLM"/>
    </source>
</evidence>
<protein>
    <recommendedName>
        <fullName evidence="6">Small subunit processome component 20 homolog</fullName>
    </recommendedName>
</protein>
<evidence type="ECO:0000313" key="4">
    <source>
        <dbReference type="EMBL" id="KAJ0966400.1"/>
    </source>
</evidence>
<feature type="domain" description="U3 small nucleolar RNA-associated protein 20 C-terminal" evidence="3">
    <location>
        <begin position="2621"/>
        <end position="2697"/>
    </location>
</feature>
<dbReference type="Pfam" id="PF07539">
    <property type="entry name" value="UTP20_N"/>
    <property type="match status" value="1"/>
</dbReference>
<dbReference type="SUPFAM" id="SSF48371">
    <property type="entry name" value="ARM repeat"/>
    <property type="match status" value="2"/>
</dbReference>
<dbReference type="InterPro" id="IPR011430">
    <property type="entry name" value="UTP20_N"/>
</dbReference>
<reference evidence="4" key="1">
    <citation type="submission" date="2021-03" db="EMBL/GenBank/DDBJ databases">
        <authorList>
            <person name="Li Z."/>
            <person name="Yang C."/>
        </authorList>
    </citation>
    <scope>NUCLEOTIDE SEQUENCE</scope>
    <source>
        <strain evidence="4">Dzin_1.0</strain>
        <tissue evidence="4">Leaf</tissue>
    </source>
</reference>
<dbReference type="InterPro" id="IPR016024">
    <property type="entry name" value="ARM-type_fold"/>
</dbReference>
<dbReference type="OrthoDB" id="360653at2759"/>
<dbReference type="EMBL" id="JAGGNH010000008">
    <property type="protein sequence ID" value="KAJ0966400.1"/>
    <property type="molecule type" value="Genomic_DNA"/>
</dbReference>
<dbReference type="PANTHER" id="PTHR17695:SF11">
    <property type="entry name" value="SMALL SUBUNIT PROCESSOME COMPONENT 20 HOMOLOG"/>
    <property type="match status" value="1"/>
</dbReference>
<dbReference type="GO" id="GO:0030686">
    <property type="term" value="C:90S preribosome"/>
    <property type="evidence" value="ECO:0007669"/>
    <property type="project" value="TreeGrafter"/>
</dbReference>
<dbReference type="Gene3D" id="1.25.10.10">
    <property type="entry name" value="Leucine-rich Repeat Variant"/>
    <property type="match status" value="3"/>
</dbReference>
<evidence type="ECO:0000259" key="3">
    <source>
        <dbReference type="Pfam" id="PF23099"/>
    </source>
</evidence>
<dbReference type="Pfam" id="PF20416">
    <property type="entry name" value="UTP20"/>
    <property type="match status" value="1"/>
</dbReference>
<dbReference type="Pfam" id="PF23099">
    <property type="entry name" value="UTP20_C"/>
    <property type="match status" value="1"/>
</dbReference>
<dbReference type="PANTHER" id="PTHR17695">
    <property type="entry name" value="SMALL SUBUNIT PROCESSOME COMPONENT 20 HOMOLOG"/>
    <property type="match status" value="1"/>
</dbReference>
<dbReference type="InterPro" id="IPR046523">
    <property type="entry name" value="UTP20_dom"/>
</dbReference>
<dbReference type="Proteomes" id="UP001085076">
    <property type="component" value="Miscellaneous, Linkage group lg08"/>
</dbReference>
<feature type="domain" description="U3 small nucleolar RNA-associated protein 20" evidence="2">
    <location>
        <begin position="1761"/>
        <end position="1977"/>
    </location>
</feature>
<accession>A0A9D5C507</accession>
<dbReference type="InterPro" id="IPR052575">
    <property type="entry name" value="SSU_processome_comp_20"/>
</dbReference>
<dbReference type="GO" id="GO:0032040">
    <property type="term" value="C:small-subunit processome"/>
    <property type="evidence" value="ECO:0007669"/>
    <property type="project" value="TreeGrafter"/>
</dbReference>
<reference evidence="4" key="2">
    <citation type="journal article" date="2022" name="Hortic Res">
        <title>The genome of Dioscorea zingiberensis sheds light on the biosynthesis, origin and evolution of the medicinally important diosgenin saponins.</title>
        <authorList>
            <person name="Li Y."/>
            <person name="Tan C."/>
            <person name="Li Z."/>
            <person name="Guo J."/>
            <person name="Li S."/>
            <person name="Chen X."/>
            <person name="Wang C."/>
            <person name="Dai X."/>
            <person name="Yang H."/>
            <person name="Song W."/>
            <person name="Hou L."/>
            <person name="Xu J."/>
            <person name="Tong Z."/>
            <person name="Xu A."/>
            <person name="Yuan X."/>
            <person name="Wang W."/>
            <person name="Yang Q."/>
            <person name="Chen L."/>
            <person name="Sun Z."/>
            <person name="Wang K."/>
            <person name="Pan B."/>
            <person name="Chen J."/>
            <person name="Bao Y."/>
            <person name="Liu F."/>
            <person name="Qi X."/>
            <person name="Gang D.R."/>
            <person name="Wen J."/>
            <person name="Li J."/>
        </authorList>
    </citation>
    <scope>NUCLEOTIDE SEQUENCE</scope>
    <source>
        <strain evidence="4">Dzin_1.0</strain>
    </source>
</reference>
<dbReference type="InterPro" id="IPR057525">
    <property type="entry name" value="UTP20_C"/>
</dbReference>
<organism evidence="4 5">
    <name type="scientific">Dioscorea zingiberensis</name>
    <dbReference type="NCBI Taxonomy" id="325984"/>
    <lineage>
        <taxon>Eukaryota</taxon>
        <taxon>Viridiplantae</taxon>
        <taxon>Streptophyta</taxon>
        <taxon>Embryophyta</taxon>
        <taxon>Tracheophyta</taxon>
        <taxon>Spermatophyta</taxon>
        <taxon>Magnoliopsida</taxon>
        <taxon>Liliopsida</taxon>
        <taxon>Dioscoreales</taxon>
        <taxon>Dioscoreaceae</taxon>
        <taxon>Dioscorea</taxon>
    </lineage>
</organism>
<evidence type="ECO:0000313" key="5">
    <source>
        <dbReference type="Proteomes" id="UP001085076"/>
    </source>
</evidence>
<proteinExistence type="predicted"/>
<evidence type="ECO:0000259" key="1">
    <source>
        <dbReference type="Pfam" id="PF07539"/>
    </source>
</evidence>
<gene>
    <name evidence="4" type="ORF">J5N97_027538</name>
</gene>
<evidence type="ECO:0000259" key="2">
    <source>
        <dbReference type="Pfam" id="PF20416"/>
    </source>
</evidence>